<protein>
    <submittedName>
        <fullName evidence="5">ABC transporter family protein</fullName>
    </submittedName>
</protein>
<dbReference type="PROSITE" id="PS50893">
    <property type="entry name" value="ABC_TRANSPORTER_2"/>
    <property type="match status" value="2"/>
</dbReference>
<name>V6LNA3_9EUKA</name>
<feature type="transmembrane region" description="Helical" evidence="3">
    <location>
        <begin position="20"/>
        <end position="41"/>
    </location>
</feature>
<dbReference type="Proteomes" id="UP000018208">
    <property type="component" value="Unassembled WGS sequence"/>
</dbReference>
<feature type="transmembrane region" description="Helical" evidence="3">
    <location>
        <begin position="1261"/>
        <end position="1277"/>
    </location>
</feature>
<evidence type="ECO:0000256" key="1">
    <source>
        <dbReference type="ARBA" id="ARBA00022741"/>
    </source>
</evidence>
<dbReference type="VEuPathDB" id="GiardiaDB:SS50377_22132"/>
<dbReference type="InterPro" id="IPR027417">
    <property type="entry name" value="P-loop_NTPase"/>
</dbReference>
<dbReference type="GO" id="GO:0016887">
    <property type="term" value="F:ATP hydrolysis activity"/>
    <property type="evidence" value="ECO:0007669"/>
    <property type="project" value="InterPro"/>
</dbReference>
<evidence type="ECO:0000313" key="5">
    <source>
        <dbReference type="EMBL" id="EST45708.1"/>
    </source>
</evidence>
<dbReference type="PANTHER" id="PTHR43038:SF3">
    <property type="entry name" value="ABC TRANSPORTER G FAMILY MEMBER 20 ISOFORM X1"/>
    <property type="match status" value="1"/>
</dbReference>
<feature type="transmembrane region" description="Helical" evidence="3">
    <location>
        <begin position="1392"/>
        <end position="1415"/>
    </location>
</feature>
<dbReference type="EMBL" id="AUWU02000002">
    <property type="protein sequence ID" value="KAH0576568.1"/>
    <property type="molecule type" value="Genomic_DNA"/>
</dbReference>
<dbReference type="EMBL" id="KI546089">
    <property type="protein sequence ID" value="EST45708.1"/>
    <property type="molecule type" value="Genomic_DNA"/>
</dbReference>
<keyword evidence="3" id="KW-0472">Membrane</keyword>
<sequence length="1703" mass="195911">MVHALTFFYLFTLKRSLIHIGFILLVPGALIAMLTYALSFLNDPSFITSTKPFKYQRPQLFDTFSGKILSISPVNDVNKQLCIYLQESFDVSCVNEAKPDLMVYQKGSFQKLAESLKQDIPNFDVQSFVSTYESQYITFFNYNTDTNKVLPLYQINIDLKQQSVIYNVSINDNVITNAHRTAPQSPAIDLTDFDGALYFSTFGTFLQHKLDSFFAQKLAPGVDKFEITILPSSSVFKQKNWQITFFALFGSQSFSFVLLGVILHRFRYCWLVKRVGVNDFRFWISIVFIGFVIMELAFLFQVGFSKLTDTLPYSAYRIDLLATVFIASSFAISAFITFIVVIFERQQQFTIITTAICLSFSIFPVLLSIFGTAPKSLFDNSFIPQTVTYVFVFLCPVLSNQSFTEFLLLMLSNDDLDSQRKYEGPKFTFNQIFSKDRTQKEFPEIFTGKLFKLPPIGFYLVLLTLQGIIYTLLSVYVSYIKKESKSFGLPWNFLFKKEFWQSYSIIKDKSIVLQIEGISKRYKKKHALSNLHLKIQQDSIYGVIGATGAGKTTLLNILAGFQDFDKNIGTQYNLFGNDMNNPYIRLKMLSKIAICPQDKINMFSLLSIQENIIIFQRLNNIEQQSIDEFLELLNLNQALHKTFYQLSGGMQRRFALLCSLMQSPEILMLDEMTANVDPLLKRNIWDTIHKYYETHKISIILTSHDSNDINNIADYVAFLENGTVLKQGLLHQFVQDAPGMKLIINYHPQDFIQILDDNHIIYFLNWNGKQSELFIDIQSNEQFTKIIGLFDQFPNEQYSIVSYPINEVLYNSYQDKVNIDETANSKDNVIIVNETKLLKTFSYIYSAILTKFYEGKASKFAIFLISSGVILFFSILQLFIMKSVRQTQVDFSEQYAGLARSQSFQIFKSVCQLQDTDVEQKVFECLTNQRSSFMNYQALQPPQVGYFSSPQRYLDIIQFDNLQDYSFSFGQNSYFLSDYGTNYHFIIINKDSQLSVQQQIPQQIKQISKTGQYKILQNKFEYSKIQSDITNLKLSDTNNIENFFSQRLINTTADKLLYKSDIILLNDSMVAVNSFVDLQNNNMHNITLNTLSQQQQIIYEAKAVLGIVDPYKKQIILPQPGFSVEKFYVNTKQIFKDKQMPQMQYFRHNSPIFDGPWFIDMDPVYSVQYNNDIITKTYEALVRQSLKDSINDEVKLYNDVFIQGNWNSMPKFVENTVQRPDYATQNSNAYFTFMYFAPWIQCLLSIIALQQIHKVLDQFKLAFINGISISIFVFILSKLVIEILVYSIKIYILFLVMWMVQPAQAYTVLILWYFPLLYSISTISFLYFIELLLSNYSISCLYVGICTVIVVLVNPIMQPTLLISLLISLFVPGFYYIVAARMNALEQSYPSYYLFFGILVSFGQFFLLLIIKYLTTIKNSLKVKKVNDENLVLTANNINAYYNKKAQILTDFNLQIGRSQTTCLVGANGCGKSTFTKCLTGYQVQFTGNIQISSKLGIVPQDDAFDPQLTVYQNLQIYSVFSGRDVKQLMKSCGLLQYQNVISGSLSAGTSRILTIACVMITNPKLLILDEVTVGLDFSMKKQVWQAILNQDCSCIIITHDMLEIEALGNQICIMQGGKIINSDSLQNTLKEADSGYVLSIFQEIEDQEATKMKNQAIKYFDSQKTLHDVLQYLESNQITYGNWYLEKISMESVFLHIIGKQK</sequence>
<dbReference type="GO" id="GO:0005524">
    <property type="term" value="F:ATP binding"/>
    <property type="evidence" value="ECO:0007669"/>
    <property type="project" value="UniProtKB-KW"/>
</dbReference>
<feature type="transmembrane region" description="Helical" evidence="3">
    <location>
        <begin position="282"/>
        <end position="300"/>
    </location>
</feature>
<dbReference type="Gene3D" id="3.40.50.300">
    <property type="entry name" value="P-loop containing nucleotide triphosphate hydrolases"/>
    <property type="match status" value="2"/>
</dbReference>
<keyword evidence="2" id="KW-0067">ATP-binding</keyword>
<proteinExistence type="predicted"/>
<accession>V6LNA3</accession>
<feature type="transmembrane region" description="Helical" evidence="3">
    <location>
        <begin position="349"/>
        <end position="370"/>
    </location>
</feature>
<evidence type="ECO:0000256" key="2">
    <source>
        <dbReference type="ARBA" id="ARBA00022840"/>
    </source>
</evidence>
<organism evidence="5">
    <name type="scientific">Spironucleus salmonicida</name>
    <dbReference type="NCBI Taxonomy" id="348837"/>
    <lineage>
        <taxon>Eukaryota</taxon>
        <taxon>Metamonada</taxon>
        <taxon>Diplomonadida</taxon>
        <taxon>Hexamitidae</taxon>
        <taxon>Hexamitinae</taxon>
        <taxon>Spironucleus</taxon>
    </lineage>
</organism>
<dbReference type="InterPro" id="IPR003439">
    <property type="entry name" value="ABC_transporter-like_ATP-bd"/>
</dbReference>
<evidence type="ECO:0000313" key="6">
    <source>
        <dbReference type="EMBL" id="KAH0576568.1"/>
    </source>
</evidence>
<keyword evidence="1" id="KW-0547">Nucleotide-binding</keyword>
<dbReference type="Pfam" id="PF00005">
    <property type="entry name" value="ABC_tran"/>
    <property type="match status" value="2"/>
</dbReference>
<feature type="transmembrane region" description="Helical" evidence="3">
    <location>
        <begin position="382"/>
        <end position="399"/>
    </location>
</feature>
<feature type="transmembrane region" description="Helical" evidence="3">
    <location>
        <begin position="243"/>
        <end position="262"/>
    </location>
</feature>
<feature type="transmembrane region" description="Helical" evidence="3">
    <location>
        <begin position="1229"/>
        <end position="1249"/>
    </location>
</feature>
<keyword evidence="7" id="KW-1185">Reference proteome</keyword>
<reference evidence="5 6" key="1">
    <citation type="journal article" date="2014" name="PLoS Genet.">
        <title>The Genome of Spironucleus salmonicida Highlights a Fish Pathogen Adapted to Fluctuating Environments.</title>
        <authorList>
            <person name="Xu F."/>
            <person name="Jerlstrom-Hultqvist J."/>
            <person name="Einarsson E."/>
            <person name="Astvaldsson A."/>
            <person name="Svard S.G."/>
            <person name="Andersson J.O."/>
        </authorList>
    </citation>
    <scope>NUCLEOTIDE SEQUENCE</scope>
    <source>
        <strain evidence="6">ATCC 50377</strain>
    </source>
</reference>
<feature type="transmembrane region" description="Helical" evidence="3">
    <location>
        <begin position="860"/>
        <end position="880"/>
    </location>
</feature>
<reference evidence="6" key="2">
    <citation type="submission" date="2020-12" db="EMBL/GenBank/DDBJ databases">
        <title>New Spironucleus salmonicida genome in near-complete chromosomes.</title>
        <authorList>
            <person name="Xu F."/>
            <person name="Kurt Z."/>
            <person name="Jimenez-Gonzalez A."/>
            <person name="Astvaldsson A."/>
            <person name="Andersson J.O."/>
            <person name="Svard S.G."/>
        </authorList>
    </citation>
    <scope>NUCLEOTIDE SEQUENCE</scope>
    <source>
        <strain evidence="6">ATCC 50377</strain>
    </source>
</reference>
<feature type="transmembrane region" description="Helical" evidence="3">
    <location>
        <begin position="1335"/>
        <end position="1353"/>
    </location>
</feature>
<dbReference type="InterPro" id="IPR003593">
    <property type="entry name" value="AAA+_ATPase"/>
</dbReference>
<feature type="transmembrane region" description="Helical" evidence="3">
    <location>
        <begin position="320"/>
        <end position="343"/>
    </location>
</feature>
<dbReference type="OrthoDB" id="10255969at2759"/>
<dbReference type="PANTHER" id="PTHR43038">
    <property type="entry name" value="ATP-BINDING CASSETTE, SUB-FAMILY H, MEMBER 1"/>
    <property type="match status" value="1"/>
</dbReference>
<feature type="transmembrane region" description="Helical" evidence="3">
    <location>
        <begin position="1307"/>
        <end position="1329"/>
    </location>
</feature>
<evidence type="ECO:0000313" key="7">
    <source>
        <dbReference type="Proteomes" id="UP000018208"/>
    </source>
</evidence>
<keyword evidence="3" id="KW-1133">Transmembrane helix</keyword>
<dbReference type="PROSITE" id="PS00211">
    <property type="entry name" value="ABC_TRANSPORTER_1"/>
    <property type="match status" value="1"/>
</dbReference>
<dbReference type="SUPFAM" id="SSF52540">
    <property type="entry name" value="P-loop containing nucleoside triphosphate hydrolases"/>
    <property type="match status" value="2"/>
</dbReference>
<feature type="transmembrane region" description="Helical" evidence="3">
    <location>
        <begin position="1360"/>
        <end position="1380"/>
    </location>
</feature>
<dbReference type="InterPro" id="IPR017871">
    <property type="entry name" value="ABC_transporter-like_CS"/>
</dbReference>
<feature type="domain" description="ABC transporter" evidence="4">
    <location>
        <begin position="513"/>
        <end position="746"/>
    </location>
</feature>
<feature type="transmembrane region" description="Helical" evidence="3">
    <location>
        <begin position="456"/>
        <end position="479"/>
    </location>
</feature>
<feature type="transmembrane region" description="Helical" evidence="3">
    <location>
        <begin position="1283"/>
        <end position="1300"/>
    </location>
</feature>
<dbReference type="SMART" id="SM00382">
    <property type="entry name" value="AAA"/>
    <property type="match status" value="2"/>
</dbReference>
<keyword evidence="3" id="KW-0812">Transmembrane</keyword>
<evidence type="ECO:0000259" key="4">
    <source>
        <dbReference type="PROSITE" id="PS50893"/>
    </source>
</evidence>
<gene>
    <name evidence="5" type="ORF">SS50377_14280</name>
    <name evidence="6" type="ORF">SS50377_22132</name>
</gene>
<evidence type="ECO:0000256" key="3">
    <source>
        <dbReference type="SAM" id="Phobius"/>
    </source>
</evidence>
<feature type="domain" description="ABC transporter" evidence="4">
    <location>
        <begin position="1433"/>
        <end position="1642"/>
    </location>
</feature>